<evidence type="ECO:0000256" key="1">
    <source>
        <dbReference type="SAM" id="SignalP"/>
    </source>
</evidence>
<protein>
    <recommendedName>
        <fullName evidence="4">ABC-type transport auxiliary lipoprotein component domain-containing protein</fullName>
    </recommendedName>
</protein>
<comment type="caution">
    <text evidence="2">The sequence shown here is derived from an EMBL/GenBank/DDBJ whole genome shotgun (WGS) entry which is preliminary data.</text>
</comment>
<sequence>MSVNRRRLVLLLPALAALGACSAPVRSPAPVGVRQVLQWQSWVDPKLQGQIALGQVTGGDAPATGMLKKTLAWFWGTPADTAVLSDGLEDQLRALSLLAALPGQGRFALDAKLLQLDAGGLVLGAEAQSQVLYTLREGDKVVYQRRVRAQAQTGWGDHVLGSDRQRLAKEAAIKESLRLLALDLVTLRV</sequence>
<dbReference type="InterPro" id="IPR006311">
    <property type="entry name" value="TAT_signal"/>
</dbReference>
<dbReference type="OrthoDB" id="8904195at2"/>
<keyword evidence="3" id="KW-1185">Reference proteome</keyword>
<accession>A0A437LH78</accession>
<feature type="chain" id="PRO_5019484887" description="ABC-type transport auxiliary lipoprotein component domain-containing protein" evidence="1">
    <location>
        <begin position="23"/>
        <end position="189"/>
    </location>
</feature>
<keyword evidence="1" id="KW-0732">Signal</keyword>
<evidence type="ECO:0000313" key="3">
    <source>
        <dbReference type="Proteomes" id="UP000288587"/>
    </source>
</evidence>
<proteinExistence type="predicted"/>
<name>A0A437LH78_9BURK</name>
<feature type="signal peptide" evidence="1">
    <location>
        <begin position="1"/>
        <end position="22"/>
    </location>
</feature>
<evidence type="ECO:0000313" key="2">
    <source>
        <dbReference type="EMBL" id="RVT84737.1"/>
    </source>
</evidence>
<dbReference type="Proteomes" id="UP000288587">
    <property type="component" value="Unassembled WGS sequence"/>
</dbReference>
<organism evidence="2 3">
    <name type="scientific">Inhella crocodyli</name>
    <dbReference type="NCBI Taxonomy" id="2499851"/>
    <lineage>
        <taxon>Bacteria</taxon>
        <taxon>Pseudomonadati</taxon>
        <taxon>Pseudomonadota</taxon>
        <taxon>Betaproteobacteria</taxon>
        <taxon>Burkholderiales</taxon>
        <taxon>Sphaerotilaceae</taxon>
        <taxon>Inhella</taxon>
    </lineage>
</organism>
<dbReference type="AlphaFoldDB" id="A0A437LH78"/>
<dbReference type="EMBL" id="SACM01000003">
    <property type="protein sequence ID" value="RVT84737.1"/>
    <property type="molecule type" value="Genomic_DNA"/>
</dbReference>
<gene>
    <name evidence="2" type="ORF">EOD73_11440</name>
</gene>
<dbReference type="PROSITE" id="PS51318">
    <property type="entry name" value="TAT"/>
    <property type="match status" value="1"/>
</dbReference>
<evidence type="ECO:0008006" key="4">
    <source>
        <dbReference type="Google" id="ProtNLM"/>
    </source>
</evidence>
<reference evidence="2 3" key="1">
    <citation type="submission" date="2019-01" db="EMBL/GenBank/DDBJ databases">
        <authorList>
            <person name="Chen W.-M."/>
        </authorList>
    </citation>
    <scope>NUCLEOTIDE SEQUENCE [LARGE SCALE GENOMIC DNA]</scope>
    <source>
        <strain evidence="2 3">CCP-18</strain>
    </source>
</reference>
<dbReference type="PROSITE" id="PS51257">
    <property type="entry name" value="PROKAR_LIPOPROTEIN"/>
    <property type="match status" value="1"/>
</dbReference>
<dbReference type="RefSeq" id="WP_127683138.1">
    <property type="nucleotide sequence ID" value="NZ_SACM01000003.1"/>
</dbReference>